<reference evidence="2 3" key="1">
    <citation type="submission" date="2018-06" db="EMBL/GenBank/DDBJ databases">
        <authorList>
            <consortium name="Pathogen Informatics"/>
            <person name="Doyle S."/>
        </authorList>
    </citation>
    <scope>NUCLEOTIDE SEQUENCE [LARGE SCALE GENOMIC DNA]</scope>
    <source>
        <strain evidence="2 3">NCTC13294</strain>
    </source>
</reference>
<sequence length="374" mass="42505">MGFEIRLPENTITSAAERLRMNVPALAERIGVTEKKADKFAQGIMTRKQAEKLANLLEIPFGFLYLPDLPHASRGAEFPDFRTAHDAVPLNVDFFDTLADIHRKLDWYADYLQEMGEKERLPFVGKFNLQDSIQPVVNDIRGTLGRVARNGSKEEYLRNLVHAFEQQGILVFRNGIVGNATRRKLDPQMFRGFAIADPYTPAIFINTNDAHAAQLFTLLHEAAHIWLGKSAVSAPTILRDNRTERFCNQAAAEFLLPKAEFLENWQERETLDVNLAALAKEFRVSEYVVAIKALEQDKISAETFRQWQQRKKLPPLKKGTTGGGDFYKTLPVRNSRRLTDIVARAALERRILLRDGARLLNTRPENVMTYLAKG</sequence>
<dbReference type="PANTHER" id="PTHR43236:SF2">
    <property type="entry name" value="BLL0069 PROTEIN"/>
    <property type="match status" value="1"/>
</dbReference>
<dbReference type="AlphaFoldDB" id="A0A381ECC6"/>
<organism evidence="2 3">
    <name type="scientific">Cardiobacterium valvarum</name>
    <dbReference type="NCBI Taxonomy" id="194702"/>
    <lineage>
        <taxon>Bacteria</taxon>
        <taxon>Pseudomonadati</taxon>
        <taxon>Pseudomonadota</taxon>
        <taxon>Gammaproteobacteria</taxon>
        <taxon>Cardiobacteriales</taxon>
        <taxon>Cardiobacteriaceae</taxon>
        <taxon>Cardiobacterium</taxon>
    </lineage>
</organism>
<accession>A0A381ECC6</accession>
<dbReference type="Gene3D" id="1.10.10.2910">
    <property type="match status" value="1"/>
</dbReference>
<evidence type="ECO:0000313" key="3">
    <source>
        <dbReference type="Proteomes" id="UP000254572"/>
    </source>
</evidence>
<dbReference type="PANTHER" id="PTHR43236">
    <property type="entry name" value="ANTITOXIN HIGA1"/>
    <property type="match status" value="1"/>
</dbReference>
<dbReference type="EMBL" id="UFUW01000001">
    <property type="protein sequence ID" value="SUX24533.1"/>
    <property type="molecule type" value="Genomic_DNA"/>
</dbReference>
<dbReference type="Pfam" id="PF06114">
    <property type="entry name" value="Peptidase_M78"/>
    <property type="match status" value="1"/>
</dbReference>
<name>A0A381ECC6_9GAMM</name>
<dbReference type="OrthoDB" id="9796786at2"/>
<evidence type="ECO:0000313" key="2">
    <source>
        <dbReference type="EMBL" id="SUX24533.1"/>
    </source>
</evidence>
<evidence type="ECO:0000259" key="1">
    <source>
        <dbReference type="Pfam" id="PF06114"/>
    </source>
</evidence>
<keyword evidence="3" id="KW-1185">Reference proteome</keyword>
<protein>
    <submittedName>
        <fullName evidence="2">Domain of uncharacterized function (DUF955)</fullName>
    </submittedName>
</protein>
<dbReference type="InterPro" id="IPR052345">
    <property type="entry name" value="Rad_response_metalloprotease"/>
</dbReference>
<gene>
    <name evidence="2" type="ORF">NCTC13294_01922</name>
</gene>
<proteinExistence type="predicted"/>
<feature type="domain" description="IrrE N-terminal-like" evidence="1">
    <location>
        <begin position="165"/>
        <end position="292"/>
    </location>
</feature>
<dbReference type="RefSeq" id="WP_115612111.1">
    <property type="nucleotide sequence ID" value="NZ_JBHLZC010000003.1"/>
</dbReference>
<dbReference type="Proteomes" id="UP000254572">
    <property type="component" value="Unassembled WGS sequence"/>
</dbReference>
<dbReference type="InterPro" id="IPR010359">
    <property type="entry name" value="IrrE_HExxH"/>
</dbReference>